<keyword evidence="5 14" id="KW-0653">Protein transport</keyword>
<keyword evidence="15" id="KW-0175">Coiled coil</keyword>
<keyword evidence="9 14" id="KW-0576">Peroxisome</keyword>
<name>A0A1X2H525_SYNRA</name>
<evidence type="ECO:0000256" key="3">
    <source>
        <dbReference type="ARBA" id="ARBA00022448"/>
    </source>
</evidence>
<evidence type="ECO:0000256" key="16">
    <source>
        <dbReference type="SAM" id="MobiDB-lite"/>
    </source>
</evidence>
<evidence type="ECO:0000256" key="2">
    <source>
        <dbReference type="ARBA" id="ARBA00005443"/>
    </source>
</evidence>
<keyword evidence="19" id="KW-1185">Reference proteome</keyword>
<dbReference type="OrthoDB" id="5549158at2759"/>
<dbReference type="FunFam" id="1.10.10.10:FF:000217">
    <property type="entry name" value="Peroxisomal membrane protein PEX14"/>
    <property type="match status" value="1"/>
</dbReference>
<dbReference type="STRING" id="13706.A0A1X2H525"/>
<dbReference type="InterPro" id="IPR036388">
    <property type="entry name" value="WH-like_DNA-bd_sf"/>
</dbReference>
<accession>A0A1X2H525</accession>
<evidence type="ECO:0000313" key="18">
    <source>
        <dbReference type="EMBL" id="ORY93503.1"/>
    </source>
</evidence>
<feature type="region of interest" description="Disordered" evidence="16">
    <location>
        <begin position="44"/>
        <end position="80"/>
    </location>
</feature>
<feature type="coiled-coil region" evidence="15">
    <location>
        <begin position="124"/>
        <end position="151"/>
    </location>
</feature>
<dbReference type="OMA" id="YNQWQPP"/>
<feature type="compositionally biased region" description="Low complexity" evidence="16">
    <location>
        <begin position="304"/>
        <end position="365"/>
    </location>
</feature>
<evidence type="ECO:0000256" key="5">
    <source>
        <dbReference type="ARBA" id="ARBA00022927"/>
    </source>
</evidence>
<dbReference type="Gene3D" id="1.10.10.10">
    <property type="entry name" value="Winged helix-like DNA-binding domain superfamily/Winged helix DNA-binding domain"/>
    <property type="match status" value="1"/>
</dbReference>
<evidence type="ECO:0000256" key="6">
    <source>
        <dbReference type="ARBA" id="ARBA00022989"/>
    </source>
</evidence>
<feature type="domain" description="Peroxisome membrane anchor protein Pex14p N-terminal" evidence="17">
    <location>
        <begin position="2"/>
        <end position="46"/>
    </location>
</feature>
<evidence type="ECO:0000256" key="10">
    <source>
        <dbReference type="ARBA" id="ARBA00029502"/>
    </source>
</evidence>
<dbReference type="AlphaFoldDB" id="A0A1X2H525"/>
<feature type="compositionally biased region" description="Low complexity" evidence="16">
    <location>
        <begin position="50"/>
        <end position="73"/>
    </location>
</feature>
<evidence type="ECO:0000256" key="15">
    <source>
        <dbReference type="SAM" id="Coils"/>
    </source>
</evidence>
<comment type="subunit">
    <text evidence="13">Interacts with PEX13; forming the PEX13-PEX14 docking complex. Interacts with PEX5 (via WxxxF/Y motifs).</text>
</comment>
<comment type="caution">
    <text evidence="18">The sequence shown here is derived from an EMBL/GenBank/DDBJ whole genome shotgun (WGS) entry which is preliminary data.</text>
</comment>
<dbReference type="GO" id="GO:1990429">
    <property type="term" value="C:peroxisomal importomer complex"/>
    <property type="evidence" value="ECO:0007669"/>
    <property type="project" value="TreeGrafter"/>
</dbReference>
<evidence type="ECO:0000256" key="12">
    <source>
        <dbReference type="ARBA" id="ARBA00053920"/>
    </source>
</evidence>
<dbReference type="Proteomes" id="UP000242180">
    <property type="component" value="Unassembled WGS sequence"/>
</dbReference>
<organism evidence="18 19">
    <name type="scientific">Syncephalastrum racemosum</name>
    <name type="common">Filamentous fungus</name>
    <dbReference type="NCBI Taxonomy" id="13706"/>
    <lineage>
        <taxon>Eukaryota</taxon>
        <taxon>Fungi</taxon>
        <taxon>Fungi incertae sedis</taxon>
        <taxon>Mucoromycota</taxon>
        <taxon>Mucoromycotina</taxon>
        <taxon>Mucoromycetes</taxon>
        <taxon>Mucorales</taxon>
        <taxon>Syncephalastraceae</taxon>
        <taxon>Syncephalastrum</taxon>
    </lineage>
</organism>
<evidence type="ECO:0000256" key="4">
    <source>
        <dbReference type="ARBA" id="ARBA00022692"/>
    </source>
</evidence>
<keyword evidence="8 14" id="KW-0472">Membrane</keyword>
<feature type="region of interest" description="Disordered" evidence="16">
    <location>
        <begin position="239"/>
        <end position="282"/>
    </location>
</feature>
<dbReference type="PANTHER" id="PTHR23058">
    <property type="entry name" value="PEROXISOMAL MEMBRANE PROTEIN PEX14"/>
    <property type="match status" value="1"/>
</dbReference>
<gene>
    <name evidence="18" type="ORF">BCR43DRAFT_478630</name>
</gene>
<dbReference type="GO" id="GO:0005102">
    <property type="term" value="F:signaling receptor binding"/>
    <property type="evidence" value="ECO:0007669"/>
    <property type="project" value="TreeGrafter"/>
</dbReference>
<keyword evidence="7" id="KW-0811">Translocation</keyword>
<keyword evidence="4" id="KW-0812">Transmembrane</keyword>
<sequence>MREDLIQSAVSFLADPKVQSAPLAKKVSFLESKGMTSEEINEAMSRANGTSSSAATTATASAPGLPPQAAAGGQMVIQPPPVPQRPSYDWRDIFIAAVLAGGVGYGVWTLAKRVFGPWFKVPTSEELEEDKEKLDAQFQAVEDSLKEIKDQTNDALVKVSSQSDKVDESLAMLEGVLKDLKQGDALRDDEFKSVKADVDSLKELVPKMLDRNKEAQSAVLNDLQNEIKSLKSLLLARRPTTPGSSLLDQPQQQQSTDAAIPGAGAAAASSPATPAGMSPRLASALNSNNRAGIPAWQMAAANKSSPANGTSSSATNNAAAAATATPSSSSSSSSPSSTAATASSSAPATNATSTTTTTAEESSAK</sequence>
<comment type="similarity">
    <text evidence="2 14">Belongs to the peroxin-14 family.</text>
</comment>
<dbReference type="Pfam" id="PF04695">
    <property type="entry name" value="Pex14_N"/>
    <property type="match status" value="1"/>
</dbReference>
<evidence type="ECO:0000256" key="14">
    <source>
        <dbReference type="RuleBase" id="RU367032"/>
    </source>
</evidence>
<dbReference type="GO" id="GO:0005778">
    <property type="term" value="C:peroxisomal membrane"/>
    <property type="evidence" value="ECO:0007669"/>
    <property type="project" value="UniProtKB-SubCell"/>
</dbReference>
<protein>
    <recommendedName>
        <fullName evidence="10 14">Peroxisomal membrane protein PEX14</fullName>
    </recommendedName>
    <alternativeName>
        <fullName evidence="11 14">Peroxin-14</fullName>
    </alternativeName>
</protein>
<proteinExistence type="inferred from homology"/>
<dbReference type="PANTHER" id="PTHR23058:SF0">
    <property type="entry name" value="PEROXISOMAL MEMBRANE PROTEIN PEX14"/>
    <property type="match status" value="1"/>
</dbReference>
<evidence type="ECO:0000256" key="1">
    <source>
        <dbReference type="ARBA" id="ARBA00004549"/>
    </source>
</evidence>
<dbReference type="GO" id="GO:0016560">
    <property type="term" value="P:protein import into peroxisome matrix, docking"/>
    <property type="evidence" value="ECO:0007669"/>
    <property type="project" value="UniProtKB-UniRule"/>
</dbReference>
<evidence type="ECO:0000256" key="13">
    <source>
        <dbReference type="ARBA" id="ARBA00064754"/>
    </source>
</evidence>
<evidence type="ECO:0000259" key="17">
    <source>
        <dbReference type="Pfam" id="PF04695"/>
    </source>
</evidence>
<comment type="function">
    <text evidence="12 14">Component of the PEX13-PEX14 docking complex, a translocon channel that specifically mediates the import of peroxisomal cargo proteins bound to PEX5 receptor. The PEX13-PEX14 docking complex forms a large import pore which can be opened to a diameter of about 9 nm. Mechanistically, PEX5 receptor along with cargo proteins associates with the PEX14 subunit of the PEX13-PEX14 docking complex in the cytosol, leading to the insertion of the receptor into the organelle membrane with the concomitant translocation of the cargo into the peroxisome matrix.</text>
</comment>
<dbReference type="InterPro" id="IPR025655">
    <property type="entry name" value="PEX14"/>
</dbReference>
<keyword evidence="3 14" id="KW-0813">Transport</keyword>
<evidence type="ECO:0000256" key="11">
    <source>
        <dbReference type="ARBA" id="ARBA00029691"/>
    </source>
</evidence>
<evidence type="ECO:0000256" key="9">
    <source>
        <dbReference type="ARBA" id="ARBA00023140"/>
    </source>
</evidence>
<reference evidence="18 19" key="1">
    <citation type="submission" date="2016-07" db="EMBL/GenBank/DDBJ databases">
        <title>Pervasive Adenine N6-methylation of Active Genes in Fungi.</title>
        <authorList>
            <consortium name="DOE Joint Genome Institute"/>
            <person name="Mondo S.J."/>
            <person name="Dannebaum R.O."/>
            <person name="Kuo R.C."/>
            <person name="Labutti K."/>
            <person name="Haridas S."/>
            <person name="Kuo A."/>
            <person name="Salamov A."/>
            <person name="Ahrendt S.R."/>
            <person name="Lipzen A."/>
            <person name="Sullivan W."/>
            <person name="Andreopoulos W.B."/>
            <person name="Clum A."/>
            <person name="Lindquist E."/>
            <person name="Daum C."/>
            <person name="Ramamoorthy G.K."/>
            <person name="Gryganskyi A."/>
            <person name="Culley D."/>
            <person name="Magnuson J.K."/>
            <person name="James T.Y."/>
            <person name="O'Malley M.A."/>
            <person name="Stajich J.E."/>
            <person name="Spatafora J.W."/>
            <person name="Visel A."/>
            <person name="Grigoriev I.V."/>
        </authorList>
    </citation>
    <scope>NUCLEOTIDE SEQUENCE [LARGE SCALE GENOMIC DNA]</scope>
    <source>
        <strain evidence="18 19">NRRL 2496</strain>
    </source>
</reference>
<feature type="region of interest" description="Disordered" evidence="16">
    <location>
        <begin position="301"/>
        <end position="365"/>
    </location>
</feature>
<dbReference type="EMBL" id="MCGN01000009">
    <property type="protein sequence ID" value="ORY93503.1"/>
    <property type="molecule type" value="Genomic_DNA"/>
</dbReference>
<dbReference type="FunCoup" id="A0A1X2H525">
    <property type="interactions" value="27"/>
</dbReference>
<keyword evidence="6" id="KW-1133">Transmembrane helix</keyword>
<evidence type="ECO:0000256" key="8">
    <source>
        <dbReference type="ARBA" id="ARBA00023136"/>
    </source>
</evidence>
<feature type="compositionally biased region" description="Low complexity" evidence="16">
    <location>
        <begin position="249"/>
        <end position="279"/>
    </location>
</feature>
<comment type="subcellular location">
    <subcellularLocation>
        <location evidence="1">Peroxisome membrane</location>
        <topology evidence="1">Single-pass membrane protein</topology>
    </subcellularLocation>
</comment>
<dbReference type="InterPro" id="IPR006785">
    <property type="entry name" value="Pex14_N"/>
</dbReference>
<dbReference type="InParanoid" id="A0A1X2H525"/>
<evidence type="ECO:0000256" key="7">
    <source>
        <dbReference type="ARBA" id="ARBA00023010"/>
    </source>
</evidence>
<evidence type="ECO:0000313" key="19">
    <source>
        <dbReference type="Proteomes" id="UP000242180"/>
    </source>
</evidence>